<dbReference type="SUPFAM" id="SSF52833">
    <property type="entry name" value="Thioredoxin-like"/>
    <property type="match status" value="1"/>
</dbReference>
<gene>
    <name evidence="2" type="ORF">SO694_00071117</name>
</gene>
<dbReference type="EMBL" id="JBBJCI010000419">
    <property type="protein sequence ID" value="KAK7231172.1"/>
    <property type="molecule type" value="Genomic_DNA"/>
</dbReference>
<organism evidence="2 3">
    <name type="scientific">Aureococcus anophagefferens</name>
    <name type="common">Harmful bloom alga</name>
    <dbReference type="NCBI Taxonomy" id="44056"/>
    <lineage>
        <taxon>Eukaryota</taxon>
        <taxon>Sar</taxon>
        <taxon>Stramenopiles</taxon>
        <taxon>Ochrophyta</taxon>
        <taxon>Pelagophyceae</taxon>
        <taxon>Pelagomonadales</taxon>
        <taxon>Pelagomonadaceae</taxon>
        <taxon>Aureococcus</taxon>
    </lineage>
</organism>
<evidence type="ECO:0000313" key="2">
    <source>
        <dbReference type="EMBL" id="KAK7231172.1"/>
    </source>
</evidence>
<dbReference type="Pfam" id="PF00085">
    <property type="entry name" value="Thioredoxin"/>
    <property type="match status" value="1"/>
</dbReference>
<name>A0ABR1FI14_AURAN</name>
<dbReference type="Gene3D" id="3.40.30.10">
    <property type="entry name" value="Glutaredoxin"/>
    <property type="match status" value="1"/>
</dbReference>
<reference evidence="2 3" key="1">
    <citation type="submission" date="2024-03" db="EMBL/GenBank/DDBJ databases">
        <title>Aureococcus anophagefferens CCMP1851 and Kratosvirus quantuckense: Draft genome of a second virus-susceptible host strain in the model system.</title>
        <authorList>
            <person name="Chase E."/>
            <person name="Truchon A.R."/>
            <person name="Schepens W."/>
            <person name="Wilhelm S.W."/>
        </authorList>
    </citation>
    <scope>NUCLEOTIDE SEQUENCE [LARGE SCALE GENOMIC DNA]</scope>
    <source>
        <strain evidence="2 3">CCMP1851</strain>
    </source>
</reference>
<evidence type="ECO:0000313" key="3">
    <source>
        <dbReference type="Proteomes" id="UP001363151"/>
    </source>
</evidence>
<evidence type="ECO:0000259" key="1">
    <source>
        <dbReference type="Pfam" id="PF00085"/>
    </source>
</evidence>
<dbReference type="CDD" id="cd02989">
    <property type="entry name" value="Phd_like_TxnDC9"/>
    <property type="match status" value="1"/>
</dbReference>
<feature type="domain" description="Thioredoxin" evidence="1">
    <location>
        <begin position="167"/>
        <end position="250"/>
    </location>
</feature>
<dbReference type="Proteomes" id="UP001363151">
    <property type="component" value="Unassembled WGS sequence"/>
</dbReference>
<keyword evidence="3" id="KW-1185">Reference proteome</keyword>
<dbReference type="InterPro" id="IPR036249">
    <property type="entry name" value="Thioredoxin-like_sf"/>
</dbReference>
<proteinExistence type="predicted"/>
<dbReference type="InterPro" id="IPR013766">
    <property type="entry name" value="Thioredoxin_domain"/>
</dbReference>
<sequence length="329" mass="36479">MPASGQHICGNKASIFTPVMPGGGAADEEQASIQEAMSAEVDKRMNNALNDLKVKYEGGGSNEETSVHGPNGAAYQQKQRAIDDAQKAERVAAARAEAERGEAVRRQDAQARLDDEGFDSDEEYMDGLQDADTVLRELREKRLAQMKQAQAEKLENLGKGHGRYHEICQDDFLNDVLKSRHTLVHFYHRDFENCKVMHHHLEKLAPRHVECKMMKLDADKAPFFVQKLQVQVMPTVVIFKDGVATARLVGFDGLTEGLAPGKENEFRTDALESWLARAGCIEYEATATEAEIKKFTLAGARAAQMRGYADGALDIEADGELDDILRDDE</sequence>
<protein>
    <submittedName>
        <fullName evidence="2">Phosducin</fullName>
    </submittedName>
</protein>
<comment type="caution">
    <text evidence="2">The sequence shown here is derived from an EMBL/GenBank/DDBJ whole genome shotgun (WGS) entry which is preliminary data.</text>
</comment>
<dbReference type="PANTHER" id="PTHR21148">
    <property type="entry name" value="THIOREDOXIN DOMAIN-CONTAINING PROTEIN 9"/>
    <property type="match status" value="1"/>
</dbReference>
<accession>A0ABR1FI14</accession>